<accession>A0A517RK36</accession>
<dbReference type="OrthoDB" id="6689279at2"/>
<feature type="transmembrane region" description="Helical" evidence="1">
    <location>
        <begin position="43"/>
        <end position="65"/>
    </location>
</feature>
<dbReference type="AlphaFoldDB" id="A0A517RK36"/>
<feature type="transmembrane region" description="Helical" evidence="1">
    <location>
        <begin position="102"/>
        <end position="122"/>
    </location>
</feature>
<feature type="transmembrane region" description="Helical" evidence="1">
    <location>
        <begin position="72"/>
        <end position="96"/>
    </location>
</feature>
<protein>
    <submittedName>
        <fullName evidence="2">Uncharacterized protein</fullName>
    </submittedName>
</protein>
<sequence>MRESIRTTRLFNFLSAVLAFLLWGGWAYHINSASSPQSGVVAALTQGTASFLITLFMVHAVTFLFHRFQKPFVKVILPAVLVNSVTGFCLVSVHTLMGTPRVFATILPALTVAFSFCIFTACKLLKLFQQQGNTSYE</sequence>
<evidence type="ECO:0000256" key="1">
    <source>
        <dbReference type="SAM" id="Phobius"/>
    </source>
</evidence>
<reference evidence="2 3" key="1">
    <citation type="submission" date="2019-02" db="EMBL/GenBank/DDBJ databases">
        <title>Deep-cultivation of Planctomycetes and their phenomic and genomic characterization uncovers novel biology.</title>
        <authorList>
            <person name="Wiegand S."/>
            <person name="Jogler M."/>
            <person name="Boedeker C."/>
            <person name="Pinto D."/>
            <person name="Vollmers J."/>
            <person name="Rivas-Marin E."/>
            <person name="Kohn T."/>
            <person name="Peeters S.H."/>
            <person name="Heuer A."/>
            <person name="Rast P."/>
            <person name="Oberbeckmann S."/>
            <person name="Bunk B."/>
            <person name="Jeske O."/>
            <person name="Meyerdierks A."/>
            <person name="Storesund J.E."/>
            <person name="Kallscheuer N."/>
            <person name="Luecker S."/>
            <person name="Lage O.M."/>
            <person name="Pohl T."/>
            <person name="Merkel B.J."/>
            <person name="Hornburger P."/>
            <person name="Mueller R.-W."/>
            <person name="Bruemmer F."/>
            <person name="Labrenz M."/>
            <person name="Spormann A.M."/>
            <person name="Op den Camp H."/>
            <person name="Overmann J."/>
            <person name="Amann R."/>
            <person name="Jetten M.S.M."/>
            <person name="Mascher T."/>
            <person name="Medema M.H."/>
            <person name="Devos D.P."/>
            <person name="Kaster A.-K."/>
            <person name="Ovreas L."/>
            <person name="Rohde M."/>
            <person name="Galperin M.Y."/>
            <person name="Jogler C."/>
        </authorList>
    </citation>
    <scope>NUCLEOTIDE SEQUENCE [LARGE SCALE GENOMIC DNA]</scope>
    <source>
        <strain evidence="2 3">Pan241w</strain>
    </source>
</reference>
<dbReference type="RefSeq" id="WP_145219478.1">
    <property type="nucleotide sequence ID" value="NZ_CP036269.1"/>
</dbReference>
<keyword evidence="1" id="KW-0812">Transmembrane</keyword>
<gene>
    <name evidence="2" type="ORF">Pan241w_43220</name>
</gene>
<keyword evidence="3" id="KW-1185">Reference proteome</keyword>
<dbReference type="KEGG" id="gaz:Pan241w_43220"/>
<dbReference type="EMBL" id="CP036269">
    <property type="protein sequence ID" value="QDT44214.1"/>
    <property type="molecule type" value="Genomic_DNA"/>
</dbReference>
<organism evidence="2 3">
    <name type="scientific">Gimesia alba</name>
    <dbReference type="NCBI Taxonomy" id="2527973"/>
    <lineage>
        <taxon>Bacteria</taxon>
        <taxon>Pseudomonadati</taxon>
        <taxon>Planctomycetota</taxon>
        <taxon>Planctomycetia</taxon>
        <taxon>Planctomycetales</taxon>
        <taxon>Planctomycetaceae</taxon>
        <taxon>Gimesia</taxon>
    </lineage>
</organism>
<keyword evidence="1" id="KW-1133">Transmembrane helix</keyword>
<evidence type="ECO:0000313" key="2">
    <source>
        <dbReference type="EMBL" id="QDT44214.1"/>
    </source>
</evidence>
<keyword evidence="1" id="KW-0472">Membrane</keyword>
<name>A0A517RK36_9PLAN</name>
<evidence type="ECO:0000313" key="3">
    <source>
        <dbReference type="Proteomes" id="UP000317171"/>
    </source>
</evidence>
<proteinExistence type="predicted"/>
<dbReference type="Proteomes" id="UP000317171">
    <property type="component" value="Chromosome"/>
</dbReference>